<protein>
    <submittedName>
        <fullName evidence="4">MCE family protein</fullName>
    </submittedName>
</protein>
<dbReference type="InterPro" id="IPR003399">
    <property type="entry name" value="Mce/MlaD"/>
</dbReference>
<evidence type="ECO:0000259" key="3">
    <source>
        <dbReference type="Pfam" id="PF02470"/>
    </source>
</evidence>
<dbReference type="InterPro" id="IPR052336">
    <property type="entry name" value="MlaD_Phospholipid_Transporter"/>
</dbReference>
<dbReference type="Proteomes" id="UP000594688">
    <property type="component" value="Chromosome"/>
</dbReference>
<keyword evidence="2" id="KW-0472">Membrane</keyword>
<evidence type="ECO:0000256" key="1">
    <source>
        <dbReference type="SAM" id="MobiDB-lite"/>
    </source>
</evidence>
<dbReference type="AlphaFoldDB" id="A0A7T0FZT7"/>
<name>A0A7T0FZT7_9BACT</name>
<dbReference type="PANTHER" id="PTHR33371:SF4">
    <property type="entry name" value="INTERMEMBRANE PHOSPHOLIPID TRANSPORT SYSTEM BINDING PROTEIN MLAD"/>
    <property type="match status" value="1"/>
</dbReference>
<evidence type="ECO:0000313" key="4">
    <source>
        <dbReference type="EMBL" id="QPJ61560.1"/>
    </source>
</evidence>
<accession>A0A7T0FZT7</accession>
<feature type="transmembrane region" description="Helical" evidence="2">
    <location>
        <begin position="12"/>
        <end position="29"/>
    </location>
</feature>
<feature type="region of interest" description="Disordered" evidence="1">
    <location>
        <begin position="344"/>
        <end position="373"/>
    </location>
</feature>
<sequence>MEYKSKEVKAGFFIVLGIITLGGFIFMLGDVKHLLDERKNLTIIFDYTSGLQVGATVRYAGLDVGRVQSIGLSKLSADEGKDNIAVVTEIDPKIRIKKDSRASIKTEGLMGAFYVDIRPGTRSGKPLGPQEPLVGLASFEFDEVGDMVTEVVAQVVRFTDLTEGLIDDSRQTLEELRNTIRHADMVIMDNRISTKKAFKNVERITGELAETLEQTGGDFRETLKNTKEITAKTNRILDKKQTNVESIIDQTDNLTRDLELFMADSRPALTNLIKTLESDSPELSSNIRSAAVNFDQTMQQSNAILVENRRNLLLMLKNLKTTTENLKGFTEDLKRNPWKLVRKSDELPPIAPEKAKADRKDHLRMKRLDKVED</sequence>
<feature type="domain" description="Mce/MlaD" evidence="3">
    <location>
        <begin position="40"/>
        <end position="120"/>
    </location>
</feature>
<dbReference type="KEGG" id="nli:G3M70_06530"/>
<evidence type="ECO:0000256" key="2">
    <source>
        <dbReference type="SAM" id="Phobius"/>
    </source>
</evidence>
<dbReference type="Pfam" id="PF02470">
    <property type="entry name" value="MlaD"/>
    <property type="match status" value="1"/>
</dbReference>
<organism evidence="4 5">
    <name type="scientific">Candidatus Nitronauta litoralis</name>
    <dbReference type="NCBI Taxonomy" id="2705533"/>
    <lineage>
        <taxon>Bacteria</taxon>
        <taxon>Pseudomonadati</taxon>
        <taxon>Nitrospinota/Tectimicrobiota group</taxon>
        <taxon>Nitrospinota</taxon>
        <taxon>Nitrospinia</taxon>
        <taxon>Nitrospinales</taxon>
        <taxon>Nitrospinaceae</taxon>
        <taxon>Candidatus Nitronauta</taxon>
    </lineage>
</organism>
<keyword evidence="2" id="KW-1133">Transmembrane helix</keyword>
<dbReference type="PANTHER" id="PTHR33371">
    <property type="entry name" value="INTERMEMBRANE PHOSPHOLIPID TRANSPORT SYSTEM BINDING PROTEIN MLAD-RELATED"/>
    <property type="match status" value="1"/>
</dbReference>
<gene>
    <name evidence="4" type="ORF">G3M70_06530</name>
</gene>
<dbReference type="EMBL" id="CP048685">
    <property type="protein sequence ID" value="QPJ61560.1"/>
    <property type="molecule type" value="Genomic_DNA"/>
</dbReference>
<reference evidence="4 5" key="1">
    <citation type="submission" date="2020-02" db="EMBL/GenBank/DDBJ databases">
        <title>Genomic and physiological characterization of two novel Nitrospinaceae genera.</title>
        <authorList>
            <person name="Mueller A.J."/>
            <person name="Jung M.-Y."/>
            <person name="Strachan C.R."/>
            <person name="Herbold C.W."/>
            <person name="Kirkegaard R.H."/>
            <person name="Daims H."/>
        </authorList>
    </citation>
    <scope>NUCLEOTIDE SEQUENCE [LARGE SCALE GENOMIC DNA]</scope>
    <source>
        <strain evidence="4">EB</strain>
    </source>
</reference>
<evidence type="ECO:0000313" key="5">
    <source>
        <dbReference type="Proteomes" id="UP000594688"/>
    </source>
</evidence>
<feature type="compositionally biased region" description="Basic and acidic residues" evidence="1">
    <location>
        <begin position="353"/>
        <end position="373"/>
    </location>
</feature>
<keyword evidence="2" id="KW-0812">Transmembrane</keyword>
<proteinExistence type="predicted"/>